<dbReference type="GO" id="GO:0009306">
    <property type="term" value="P:protein secretion"/>
    <property type="evidence" value="ECO:0007669"/>
    <property type="project" value="UniProtKB-UniRule"/>
</dbReference>
<proteinExistence type="inferred from homology"/>
<dbReference type="NCBIfam" id="TIGR00964">
    <property type="entry name" value="secE_bact"/>
    <property type="match status" value="1"/>
</dbReference>
<keyword evidence="11" id="KW-1185">Reference proteome</keyword>
<evidence type="ECO:0000256" key="2">
    <source>
        <dbReference type="ARBA" id="ARBA00022448"/>
    </source>
</evidence>
<gene>
    <name evidence="9" type="primary">secE</name>
    <name evidence="10" type="ORF">ETAA1_22650</name>
</gene>
<evidence type="ECO:0000256" key="9">
    <source>
        <dbReference type="HAMAP-Rule" id="MF_00422"/>
    </source>
</evidence>
<comment type="similarity">
    <text evidence="9">Belongs to the SecE/SEC61-gamma family.</text>
</comment>
<evidence type="ECO:0000313" key="11">
    <source>
        <dbReference type="Proteomes" id="UP000319576"/>
    </source>
</evidence>
<accession>A0A517XS48</accession>
<evidence type="ECO:0000256" key="5">
    <source>
        <dbReference type="ARBA" id="ARBA00022927"/>
    </source>
</evidence>
<name>A0A517XS48_9BACT</name>
<keyword evidence="4 9" id="KW-0812">Transmembrane</keyword>
<keyword evidence="2 9" id="KW-0813">Transport</keyword>
<comment type="subcellular location">
    <subcellularLocation>
        <location evidence="1">Membrane</location>
    </subcellularLocation>
</comment>
<evidence type="ECO:0000256" key="1">
    <source>
        <dbReference type="ARBA" id="ARBA00004370"/>
    </source>
</evidence>
<evidence type="ECO:0000256" key="7">
    <source>
        <dbReference type="ARBA" id="ARBA00023010"/>
    </source>
</evidence>
<dbReference type="Gene3D" id="1.20.5.1030">
    <property type="entry name" value="Preprotein translocase secy subunit"/>
    <property type="match status" value="1"/>
</dbReference>
<dbReference type="GO" id="GO:0043952">
    <property type="term" value="P:protein transport by the Sec complex"/>
    <property type="evidence" value="ECO:0007669"/>
    <property type="project" value="UniProtKB-UniRule"/>
</dbReference>
<evidence type="ECO:0000256" key="8">
    <source>
        <dbReference type="ARBA" id="ARBA00023136"/>
    </source>
</evidence>
<evidence type="ECO:0000256" key="6">
    <source>
        <dbReference type="ARBA" id="ARBA00022989"/>
    </source>
</evidence>
<dbReference type="InterPro" id="IPR038379">
    <property type="entry name" value="SecE_sf"/>
</dbReference>
<keyword evidence="6 9" id="KW-1133">Transmembrane helix</keyword>
<dbReference type="Proteomes" id="UP000319576">
    <property type="component" value="Chromosome"/>
</dbReference>
<keyword evidence="5 9" id="KW-0653">Protein transport</keyword>
<keyword evidence="8 9" id="KW-0472">Membrane</keyword>
<dbReference type="GO" id="GO:0008320">
    <property type="term" value="F:protein transmembrane transporter activity"/>
    <property type="evidence" value="ECO:0007669"/>
    <property type="project" value="UniProtKB-UniRule"/>
</dbReference>
<evidence type="ECO:0000313" key="10">
    <source>
        <dbReference type="EMBL" id="QDU20313.1"/>
    </source>
</evidence>
<dbReference type="EMBL" id="CP036273">
    <property type="protein sequence ID" value="QDU20313.1"/>
    <property type="molecule type" value="Genomic_DNA"/>
</dbReference>
<dbReference type="RefSeq" id="WP_145237657.1">
    <property type="nucleotide sequence ID" value="NZ_CP036273.1"/>
</dbReference>
<feature type="transmembrane region" description="Helical" evidence="9">
    <location>
        <begin position="278"/>
        <end position="301"/>
    </location>
</feature>
<sequence>MATAVEPSPPTQPRTPSADSGLLLYSLVGAGYVLAALAVVFYAIPTLWAEYVRPAVGGDTILEAFVRGVLTLGALGGLVWFGLKLAGTAPPKGMRGGVFLVLVTFFLVLLLGGWATAKFEGAAGTVVTAIVVGGILFGAFRLLVSPRGTNWMLSLEEQGWFHGGTFKRVLGRVVRRVTMIGILGIGLTGAYALVSQGTLPDNWDVPLPFLHTEDGAPKLFRLLSDAKITIPLLICVLTAWVAYRAVNMPAFAEFLIATEAEMNKVSWSSRKRLAADTVVVLVCTIFMALFLLFVDLFWGWLLSSGPVGVLPSRSETGQKGGQVQAARW</sequence>
<feature type="transmembrane region" description="Helical" evidence="9">
    <location>
        <begin position="228"/>
        <end position="246"/>
    </location>
</feature>
<feature type="transmembrane region" description="Helical" evidence="9">
    <location>
        <begin position="22"/>
        <end position="44"/>
    </location>
</feature>
<dbReference type="HAMAP" id="MF_00422">
    <property type="entry name" value="SecE"/>
    <property type="match status" value="1"/>
</dbReference>
<feature type="transmembrane region" description="Helical" evidence="9">
    <location>
        <begin position="123"/>
        <end position="144"/>
    </location>
</feature>
<dbReference type="InterPro" id="IPR005807">
    <property type="entry name" value="SecE_bac"/>
</dbReference>
<dbReference type="GO" id="GO:0065002">
    <property type="term" value="P:intracellular protein transmembrane transport"/>
    <property type="evidence" value="ECO:0007669"/>
    <property type="project" value="UniProtKB-UniRule"/>
</dbReference>
<keyword evidence="3 9" id="KW-1003">Cell membrane</keyword>
<dbReference type="AlphaFoldDB" id="A0A517XS48"/>
<feature type="transmembrane region" description="Helical" evidence="9">
    <location>
        <begin position="177"/>
        <end position="194"/>
    </location>
</feature>
<dbReference type="Pfam" id="PF00584">
    <property type="entry name" value="SecE"/>
    <property type="match status" value="1"/>
</dbReference>
<evidence type="ECO:0000256" key="3">
    <source>
        <dbReference type="ARBA" id="ARBA00022475"/>
    </source>
</evidence>
<feature type="transmembrane region" description="Helical" evidence="9">
    <location>
        <begin position="64"/>
        <end position="86"/>
    </location>
</feature>
<comment type="subunit">
    <text evidence="9">Component of the Sec protein translocase complex. Heterotrimer consisting of SecY, SecE and SecG subunits. The heterotrimers can form oligomers, although 1 heterotrimer is thought to be able to translocate proteins. Interacts with the ribosome. Interacts with SecDF, and other proteins may be involved. Interacts with SecA.</text>
</comment>
<dbReference type="InterPro" id="IPR001901">
    <property type="entry name" value="Translocase_SecE/Sec61-g"/>
</dbReference>
<dbReference type="GO" id="GO:0006605">
    <property type="term" value="P:protein targeting"/>
    <property type="evidence" value="ECO:0007669"/>
    <property type="project" value="UniProtKB-UniRule"/>
</dbReference>
<keyword evidence="7 9" id="KW-0811">Translocation</keyword>
<feature type="transmembrane region" description="Helical" evidence="9">
    <location>
        <begin position="98"/>
        <end position="117"/>
    </location>
</feature>
<organism evidence="10 11">
    <name type="scientific">Urbifossiella limnaea</name>
    <dbReference type="NCBI Taxonomy" id="2528023"/>
    <lineage>
        <taxon>Bacteria</taxon>
        <taxon>Pseudomonadati</taxon>
        <taxon>Planctomycetota</taxon>
        <taxon>Planctomycetia</taxon>
        <taxon>Gemmatales</taxon>
        <taxon>Gemmataceae</taxon>
        <taxon>Urbifossiella</taxon>
    </lineage>
</organism>
<dbReference type="GO" id="GO:0005886">
    <property type="term" value="C:plasma membrane"/>
    <property type="evidence" value="ECO:0007669"/>
    <property type="project" value="UniProtKB-UniRule"/>
</dbReference>
<dbReference type="PANTHER" id="PTHR33910:SF1">
    <property type="entry name" value="PROTEIN TRANSLOCASE SUBUNIT SECE"/>
    <property type="match status" value="1"/>
</dbReference>
<dbReference type="KEGG" id="uli:ETAA1_22650"/>
<protein>
    <recommendedName>
        <fullName evidence="9">Protein translocase subunit SecE</fullName>
    </recommendedName>
</protein>
<reference evidence="10 11" key="1">
    <citation type="submission" date="2019-02" db="EMBL/GenBank/DDBJ databases">
        <title>Deep-cultivation of Planctomycetes and their phenomic and genomic characterization uncovers novel biology.</title>
        <authorList>
            <person name="Wiegand S."/>
            <person name="Jogler M."/>
            <person name="Boedeker C."/>
            <person name="Pinto D."/>
            <person name="Vollmers J."/>
            <person name="Rivas-Marin E."/>
            <person name="Kohn T."/>
            <person name="Peeters S.H."/>
            <person name="Heuer A."/>
            <person name="Rast P."/>
            <person name="Oberbeckmann S."/>
            <person name="Bunk B."/>
            <person name="Jeske O."/>
            <person name="Meyerdierks A."/>
            <person name="Storesund J.E."/>
            <person name="Kallscheuer N."/>
            <person name="Luecker S."/>
            <person name="Lage O.M."/>
            <person name="Pohl T."/>
            <person name="Merkel B.J."/>
            <person name="Hornburger P."/>
            <person name="Mueller R.-W."/>
            <person name="Bruemmer F."/>
            <person name="Labrenz M."/>
            <person name="Spormann A.M."/>
            <person name="Op den Camp H."/>
            <person name="Overmann J."/>
            <person name="Amann R."/>
            <person name="Jetten M.S.M."/>
            <person name="Mascher T."/>
            <person name="Medema M.H."/>
            <person name="Devos D.P."/>
            <person name="Kaster A.-K."/>
            <person name="Ovreas L."/>
            <person name="Rohde M."/>
            <person name="Galperin M.Y."/>
            <person name="Jogler C."/>
        </authorList>
    </citation>
    <scope>NUCLEOTIDE SEQUENCE [LARGE SCALE GENOMIC DNA]</scope>
    <source>
        <strain evidence="10 11">ETA_A1</strain>
    </source>
</reference>
<dbReference type="OrthoDB" id="284370at2"/>
<dbReference type="PANTHER" id="PTHR33910">
    <property type="entry name" value="PROTEIN TRANSLOCASE SUBUNIT SECE"/>
    <property type="match status" value="1"/>
</dbReference>
<comment type="caution">
    <text evidence="9">Lacks conserved residue(s) required for the propagation of feature annotation.</text>
</comment>
<comment type="function">
    <text evidence="9">Essential subunit of the Sec protein translocation channel SecYEG. Clamps together the 2 halves of SecY. May contact the channel plug during translocation.</text>
</comment>
<evidence type="ECO:0000256" key="4">
    <source>
        <dbReference type="ARBA" id="ARBA00022692"/>
    </source>
</evidence>